<feature type="domain" description="Alcohol dehydrogenase-like N-terminal" evidence="7">
    <location>
        <begin position="39"/>
        <end position="154"/>
    </location>
</feature>
<dbReference type="EMBL" id="CAJOBG010000412">
    <property type="protein sequence ID" value="CAF3811190.1"/>
    <property type="molecule type" value="Genomic_DNA"/>
</dbReference>
<dbReference type="EMBL" id="CAJNRG010016739">
    <property type="protein sequence ID" value="CAF2208578.1"/>
    <property type="molecule type" value="Genomic_DNA"/>
</dbReference>
<dbReference type="InterPro" id="IPR011032">
    <property type="entry name" value="GroES-like_sf"/>
</dbReference>
<organism evidence="10 14">
    <name type="scientific">Rotaria magnacalcarata</name>
    <dbReference type="NCBI Taxonomy" id="392030"/>
    <lineage>
        <taxon>Eukaryota</taxon>
        <taxon>Metazoa</taxon>
        <taxon>Spiralia</taxon>
        <taxon>Gnathifera</taxon>
        <taxon>Rotifera</taxon>
        <taxon>Eurotatoria</taxon>
        <taxon>Bdelloidea</taxon>
        <taxon>Philodinida</taxon>
        <taxon>Philodinidae</taxon>
        <taxon>Rotaria</taxon>
    </lineage>
</organism>
<dbReference type="InterPro" id="IPR031640">
    <property type="entry name" value="Glu_dehyd_C"/>
</dbReference>
<dbReference type="EMBL" id="CAJNRF010009401">
    <property type="protein sequence ID" value="CAF2109455.1"/>
    <property type="molecule type" value="Genomic_DNA"/>
</dbReference>
<evidence type="ECO:0000313" key="11">
    <source>
        <dbReference type="EMBL" id="CAF3811190.1"/>
    </source>
</evidence>
<sequence>MTCCDQDTGLTLGERVVFNGLNSEEMFSSEITPLPELAPGEILVKVRLASICMSDVYTVTGQRIEPTPSVLGHEAVVEVIAHRRPESDLIKGDRLTFSIADSCNKCEFCLKGLQQKCSKLFKYGHAKLSDGSGFNGCYASHIIIRHGTHVVKIPGIISDRCAAPINCSLGTTMCAMEFVPKIKNGRAFVQGDGILGLYTSAALLELGYDTVYCSGNRIQRSEFIVRFGAIPLYNDEIIAEETNKIDVVVEVCGVSTVINDGIKLLKPGGLYLFLGIVHPHSQLNITGEQIIRKCLTIKGIHNYAPRHLDQAVDFLLKTIDKYPYEEVMGPTYNLSDLPNAMKVAMEKIHARVLVKPNMT</sequence>
<dbReference type="AlphaFoldDB" id="A0A816ZIH7"/>
<dbReference type="Gene3D" id="3.40.50.720">
    <property type="entry name" value="NAD(P)-binding Rossmann-like Domain"/>
    <property type="match status" value="1"/>
</dbReference>
<evidence type="ECO:0000256" key="6">
    <source>
        <dbReference type="ARBA" id="ARBA00023027"/>
    </source>
</evidence>
<dbReference type="Pfam" id="PF08240">
    <property type="entry name" value="ADH_N"/>
    <property type="match status" value="1"/>
</dbReference>
<dbReference type="Gene3D" id="3.90.180.10">
    <property type="entry name" value="Medium-chain alcohol dehydrogenases, catalytic domain"/>
    <property type="match status" value="1"/>
</dbReference>
<dbReference type="Proteomes" id="UP000663887">
    <property type="component" value="Unassembled WGS sequence"/>
</dbReference>
<protein>
    <recommendedName>
        <fullName evidence="15">Alcohol dehydrogenase</fullName>
    </recommendedName>
</protein>
<evidence type="ECO:0000256" key="2">
    <source>
        <dbReference type="ARBA" id="ARBA00008072"/>
    </source>
</evidence>
<name>A0A816ZIH7_9BILA</name>
<dbReference type="GO" id="GO:0004022">
    <property type="term" value="F:alcohol dehydrogenase (NAD+) activity"/>
    <property type="evidence" value="ECO:0007669"/>
    <property type="project" value="TreeGrafter"/>
</dbReference>
<keyword evidence="3" id="KW-0479">Metal-binding</keyword>
<comment type="caution">
    <text evidence="10">The sequence shown here is derived from an EMBL/GenBank/DDBJ whole genome shotgun (WGS) entry which is preliminary data.</text>
</comment>
<comment type="cofactor">
    <cofactor evidence="1">
        <name>Zn(2+)</name>
        <dbReference type="ChEBI" id="CHEBI:29105"/>
    </cofactor>
</comment>
<evidence type="ECO:0008006" key="15">
    <source>
        <dbReference type="Google" id="ProtNLM"/>
    </source>
</evidence>
<evidence type="ECO:0000256" key="4">
    <source>
        <dbReference type="ARBA" id="ARBA00022833"/>
    </source>
</evidence>
<evidence type="ECO:0000256" key="1">
    <source>
        <dbReference type="ARBA" id="ARBA00001947"/>
    </source>
</evidence>
<dbReference type="Proteomes" id="UP000663866">
    <property type="component" value="Unassembled WGS sequence"/>
</dbReference>
<dbReference type="Proteomes" id="UP000663856">
    <property type="component" value="Unassembled WGS sequence"/>
</dbReference>
<evidence type="ECO:0000313" key="10">
    <source>
        <dbReference type="EMBL" id="CAF2208578.1"/>
    </source>
</evidence>
<dbReference type="Proteomes" id="UP000663842">
    <property type="component" value="Unassembled WGS sequence"/>
</dbReference>
<keyword evidence="4" id="KW-0862">Zinc</keyword>
<evidence type="ECO:0000313" key="9">
    <source>
        <dbReference type="EMBL" id="CAF2109455.1"/>
    </source>
</evidence>
<dbReference type="GO" id="GO:0005737">
    <property type="term" value="C:cytoplasm"/>
    <property type="evidence" value="ECO:0007669"/>
    <property type="project" value="TreeGrafter"/>
</dbReference>
<dbReference type="PANTHER" id="PTHR42940:SF3">
    <property type="entry name" value="ALCOHOL DEHYDROGENASE 1-RELATED"/>
    <property type="match status" value="1"/>
</dbReference>
<dbReference type="PANTHER" id="PTHR42940">
    <property type="entry name" value="ALCOHOL DEHYDROGENASE 1-RELATED"/>
    <property type="match status" value="1"/>
</dbReference>
<dbReference type="SUPFAM" id="SSF51735">
    <property type="entry name" value="NAD(P)-binding Rossmann-fold domains"/>
    <property type="match status" value="1"/>
</dbReference>
<evidence type="ECO:0000313" key="13">
    <source>
        <dbReference type="Proteomes" id="UP000663866"/>
    </source>
</evidence>
<comment type="similarity">
    <text evidence="2">Belongs to the zinc-containing alcohol dehydrogenase family.</text>
</comment>
<reference evidence="10" key="1">
    <citation type="submission" date="2021-02" db="EMBL/GenBank/DDBJ databases">
        <authorList>
            <person name="Nowell W R."/>
        </authorList>
    </citation>
    <scope>NUCLEOTIDE SEQUENCE</scope>
</reference>
<keyword evidence="13" id="KW-1185">Reference proteome</keyword>
<evidence type="ECO:0000313" key="12">
    <source>
        <dbReference type="EMBL" id="CAF4100147.1"/>
    </source>
</evidence>
<dbReference type="InterPro" id="IPR013154">
    <property type="entry name" value="ADH-like_N"/>
</dbReference>
<evidence type="ECO:0000256" key="3">
    <source>
        <dbReference type="ARBA" id="ARBA00022723"/>
    </source>
</evidence>
<evidence type="ECO:0000259" key="7">
    <source>
        <dbReference type="Pfam" id="PF08240"/>
    </source>
</evidence>
<evidence type="ECO:0000259" key="8">
    <source>
        <dbReference type="Pfam" id="PF16912"/>
    </source>
</evidence>
<evidence type="ECO:0000256" key="5">
    <source>
        <dbReference type="ARBA" id="ARBA00023002"/>
    </source>
</evidence>
<keyword evidence="5" id="KW-0560">Oxidoreductase</keyword>
<dbReference type="GO" id="GO:0046872">
    <property type="term" value="F:metal ion binding"/>
    <property type="evidence" value="ECO:0007669"/>
    <property type="project" value="UniProtKB-KW"/>
</dbReference>
<dbReference type="SUPFAM" id="SSF50129">
    <property type="entry name" value="GroES-like"/>
    <property type="match status" value="1"/>
</dbReference>
<dbReference type="EMBL" id="CAJOBF010003615">
    <property type="protein sequence ID" value="CAF4100147.1"/>
    <property type="molecule type" value="Genomic_DNA"/>
</dbReference>
<keyword evidence="6" id="KW-0520">NAD</keyword>
<evidence type="ECO:0000313" key="14">
    <source>
        <dbReference type="Proteomes" id="UP000663887"/>
    </source>
</evidence>
<feature type="domain" description="Glucose dehydrogenase C-terminal" evidence="8">
    <location>
        <begin position="184"/>
        <end position="350"/>
    </location>
</feature>
<dbReference type="InterPro" id="IPR036291">
    <property type="entry name" value="NAD(P)-bd_dom_sf"/>
</dbReference>
<accession>A0A816ZIH7</accession>
<dbReference type="Pfam" id="PF16912">
    <property type="entry name" value="Glu_dehyd_C"/>
    <property type="match status" value="1"/>
</dbReference>
<gene>
    <name evidence="11" type="ORF">OVN521_LOCUS4456</name>
    <name evidence="12" type="ORF">UXM345_LOCUS22188</name>
    <name evidence="9" type="ORF">WKI299_LOCUS21975</name>
    <name evidence="10" type="ORF">XDN619_LOCUS33167</name>
</gene>
<proteinExistence type="inferred from homology"/>